<dbReference type="InterPro" id="IPR006175">
    <property type="entry name" value="YjgF/YER057c/UK114"/>
</dbReference>
<sequence length="129" mass="13991">MNIERKSINTQSAPRALGPYSQAIITDGLIFTSGQIPLNPMTGNIVEGDFKQRVMQVLKNINAVLEAGGTEFSSILKMTVFLTDLSRFSTVNEVFSDQFKGIEPPARSVVEVAGLPMNADIEIECIASV</sequence>
<dbReference type="FunFam" id="3.30.1330.40:FF:000001">
    <property type="entry name" value="L-PSP family endoribonuclease"/>
    <property type="match status" value="1"/>
</dbReference>
<dbReference type="PANTHER" id="PTHR11803:SF58">
    <property type="entry name" value="PROTEIN HMF1-RELATED"/>
    <property type="match status" value="1"/>
</dbReference>
<dbReference type="PANTHER" id="PTHR11803">
    <property type="entry name" value="2-IMINOBUTANOATE/2-IMINOPROPANOATE DEAMINASE RIDA"/>
    <property type="match status" value="1"/>
</dbReference>
<proteinExistence type="inferred from homology"/>
<name>A0A381ZAP3_9ZZZZ</name>
<dbReference type="CDD" id="cd00448">
    <property type="entry name" value="YjgF_YER057c_UK114_family"/>
    <property type="match status" value="1"/>
</dbReference>
<dbReference type="NCBIfam" id="TIGR00004">
    <property type="entry name" value="Rid family detoxifying hydrolase"/>
    <property type="match status" value="1"/>
</dbReference>
<dbReference type="AlphaFoldDB" id="A0A381ZAP3"/>
<evidence type="ECO:0008006" key="3">
    <source>
        <dbReference type="Google" id="ProtNLM"/>
    </source>
</evidence>
<reference evidence="2" key="1">
    <citation type="submission" date="2018-05" db="EMBL/GenBank/DDBJ databases">
        <authorList>
            <person name="Lanie J.A."/>
            <person name="Ng W.-L."/>
            <person name="Kazmierczak K.M."/>
            <person name="Andrzejewski T.M."/>
            <person name="Davidsen T.M."/>
            <person name="Wayne K.J."/>
            <person name="Tettelin H."/>
            <person name="Glass J.I."/>
            <person name="Rusch D."/>
            <person name="Podicherti R."/>
            <person name="Tsui H.-C.T."/>
            <person name="Winkler M.E."/>
        </authorList>
    </citation>
    <scope>NUCLEOTIDE SEQUENCE</scope>
</reference>
<gene>
    <name evidence="2" type="ORF">METZ01_LOCUS139144</name>
</gene>
<accession>A0A381ZAP3</accession>
<dbReference type="Pfam" id="PF01042">
    <property type="entry name" value="Ribonuc_L-PSP"/>
    <property type="match status" value="1"/>
</dbReference>
<protein>
    <recommendedName>
        <fullName evidence="3">Reactive intermediate/imine deaminase</fullName>
    </recommendedName>
</protein>
<evidence type="ECO:0000313" key="2">
    <source>
        <dbReference type="EMBL" id="SVA86290.1"/>
    </source>
</evidence>
<evidence type="ECO:0000256" key="1">
    <source>
        <dbReference type="ARBA" id="ARBA00010552"/>
    </source>
</evidence>
<dbReference type="GO" id="GO:0019239">
    <property type="term" value="F:deaminase activity"/>
    <property type="evidence" value="ECO:0007669"/>
    <property type="project" value="TreeGrafter"/>
</dbReference>
<dbReference type="Gene3D" id="3.30.1330.40">
    <property type="entry name" value="RutC-like"/>
    <property type="match status" value="1"/>
</dbReference>
<dbReference type="SUPFAM" id="SSF55298">
    <property type="entry name" value="YjgF-like"/>
    <property type="match status" value="1"/>
</dbReference>
<dbReference type="InterPro" id="IPR035959">
    <property type="entry name" value="RutC-like_sf"/>
</dbReference>
<comment type="similarity">
    <text evidence="1">Belongs to the RutC family.</text>
</comment>
<dbReference type="PROSITE" id="PS01094">
    <property type="entry name" value="UPF0076"/>
    <property type="match status" value="1"/>
</dbReference>
<dbReference type="InterPro" id="IPR019897">
    <property type="entry name" value="RidA_CS"/>
</dbReference>
<dbReference type="GO" id="GO:0005829">
    <property type="term" value="C:cytosol"/>
    <property type="evidence" value="ECO:0007669"/>
    <property type="project" value="TreeGrafter"/>
</dbReference>
<dbReference type="InterPro" id="IPR006056">
    <property type="entry name" value="RidA"/>
</dbReference>
<organism evidence="2">
    <name type="scientific">marine metagenome</name>
    <dbReference type="NCBI Taxonomy" id="408172"/>
    <lineage>
        <taxon>unclassified sequences</taxon>
        <taxon>metagenomes</taxon>
        <taxon>ecological metagenomes</taxon>
    </lineage>
</organism>
<dbReference type="EMBL" id="UINC01020582">
    <property type="protein sequence ID" value="SVA86290.1"/>
    <property type="molecule type" value="Genomic_DNA"/>
</dbReference>